<evidence type="ECO:0000313" key="2">
    <source>
        <dbReference type="EMBL" id="NYI98140.1"/>
    </source>
</evidence>
<proteinExistence type="predicted"/>
<dbReference type="EMBL" id="JACCFO010000001">
    <property type="protein sequence ID" value="NYI98140.1"/>
    <property type="molecule type" value="Genomic_DNA"/>
</dbReference>
<gene>
    <name evidence="2" type="ORF">HNR12_004417</name>
</gene>
<reference evidence="2 3" key="1">
    <citation type="submission" date="2020-07" db="EMBL/GenBank/DDBJ databases">
        <title>Sequencing the genomes of 1000 actinobacteria strains.</title>
        <authorList>
            <person name="Klenk H.-P."/>
        </authorList>
    </citation>
    <scope>NUCLEOTIDE SEQUENCE [LARGE SCALE GENOMIC DNA]</scope>
    <source>
        <strain evidence="2 3">DSM 45927</strain>
    </source>
</reference>
<dbReference type="SUPFAM" id="SSF56801">
    <property type="entry name" value="Acetyl-CoA synthetase-like"/>
    <property type="match status" value="1"/>
</dbReference>
<evidence type="ECO:0000259" key="1">
    <source>
        <dbReference type="Pfam" id="PF00501"/>
    </source>
</evidence>
<dbReference type="AlphaFoldDB" id="A0A853BT30"/>
<protein>
    <submittedName>
        <fullName evidence="2">Non-ribosomal peptide synthetase component F</fullName>
    </submittedName>
</protein>
<organism evidence="2 3">
    <name type="scientific">Streptomonospora nanhaiensis</name>
    <dbReference type="NCBI Taxonomy" id="1323731"/>
    <lineage>
        <taxon>Bacteria</taxon>
        <taxon>Bacillati</taxon>
        <taxon>Actinomycetota</taxon>
        <taxon>Actinomycetes</taxon>
        <taxon>Streptosporangiales</taxon>
        <taxon>Nocardiopsidaceae</taxon>
        <taxon>Streptomonospora</taxon>
    </lineage>
</organism>
<feature type="domain" description="AMP-dependent synthetase/ligase" evidence="1">
    <location>
        <begin position="55"/>
        <end position="150"/>
    </location>
</feature>
<dbReference type="Proteomes" id="UP000575985">
    <property type="component" value="Unassembled WGS sequence"/>
</dbReference>
<dbReference type="InterPro" id="IPR000873">
    <property type="entry name" value="AMP-dep_synth/lig_dom"/>
</dbReference>
<dbReference type="Gene3D" id="3.40.50.12780">
    <property type="entry name" value="N-terminal domain of ligase-like"/>
    <property type="match status" value="1"/>
</dbReference>
<sequence length="280" mass="28934">MDVDRFDQRVRRLRAPARARPAGSLTGGLADRLRRGCGRPRVRDTSGTDLDALTFAVTVERAAAGLSRRGTCPDDVVGVLAPVGPERLTAVYTVMALGGIALPLDLDSDLETIIDVLTAVDARMILVTAPLAGIARELADRSRVRQVVAFGEAPETTPFGELLMPSPDGSGYDPARGLFDNGILAYSADAGGVRTALHGHRELLRRLGEVTEALGLGPGDTVAVDSGMAEPERAVLAAAALWSGASVVTTAARGAEAVGRELAGFGVTVHGSPAPARVAG</sequence>
<keyword evidence="3" id="KW-1185">Reference proteome</keyword>
<dbReference type="RefSeq" id="WP_179769345.1">
    <property type="nucleotide sequence ID" value="NZ_JACCFO010000001.1"/>
</dbReference>
<dbReference type="InterPro" id="IPR042099">
    <property type="entry name" value="ANL_N_sf"/>
</dbReference>
<name>A0A853BT30_9ACTN</name>
<comment type="caution">
    <text evidence="2">The sequence shown here is derived from an EMBL/GenBank/DDBJ whole genome shotgun (WGS) entry which is preliminary data.</text>
</comment>
<dbReference type="Pfam" id="PF00501">
    <property type="entry name" value="AMP-binding"/>
    <property type="match status" value="1"/>
</dbReference>
<evidence type="ECO:0000313" key="3">
    <source>
        <dbReference type="Proteomes" id="UP000575985"/>
    </source>
</evidence>
<accession>A0A853BT30</accession>